<dbReference type="AlphaFoldDB" id="A0A8J6NPK7"/>
<keyword evidence="1" id="KW-0812">Transmembrane</keyword>
<accession>A0A8J6NPK7</accession>
<organism evidence="2 3">
    <name type="scientific">Candidatus Desulfolinea nitratireducens</name>
    <dbReference type="NCBI Taxonomy" id="2841698"/>
    <lineage>
        <taxon>Bacteria</taxon>
        <taxon>Bacillati</taxon>
        <taxon>Chloroflexota</taxon>
        <taxon>Anaerolineae</taxon>
        <taxon>Anaerolineales</taxon>
        <taxon>Anaerolineales incertae sedis</taxon>
        <taxon>Candidatus Desulfolinea</taxon>
    </lineage>
</organism>
<keyword evidence="1" id="KW-0472">Membrane</keyword>
<sequence length="52" mass="5487">MNMPKALSTWFMVLFFLFVGLAAFVPALAGGIFATLTAIFALGAAVTLFMGK</sequence>
<protein>
    <submittedName>
        <fullName evidence="2">Uncharacterized protein</fullName>
    </submittedName>
</protein>
<name>A0A8J6NPK7_9CHLR</name>
<evidence type="ECO:0000256" key="1">
    <source>
        <dbReference type="SAM" id="Phobius"/>
    </source>
</evidence>
<reference evidence="2 3" key="1">
    <citation type="submission" date="2020-08" db="EMBL/GenBank/DDBJ databases">
        <title>Bridging the membrane lipid divide: bacteria of the FCB group superphylum have the potential to synthesize archaeal ether lipids.</title>
        <authorList>
            <person name="Villanueva L."/>
            <person name="Von Meijenfeldt F.A.B."/>
            <person name="Westbye A.B."/>
            <person name="Yadav S."/>
            <person name="Hopmans E.C."/>
            <person name="Dutilh B.E."/>
            <person name="Sinninghe Damste J.S."/>
        </authorList>
    </citation>
    <scope>NUCLEOTIDE SEQUENCE [LARGE SCALE GENOMIC DNA]</scope>
    <source>
        <strain evidence="2">NIOZ-UU36</strain>
    </source>
</reference>
<dbReference type="EMBL" id="JACNJN010000160">
    <property type="protein sequence ID" value="MBC8336412.1"/>
    <property type="molecule type" value="Genomic_DNA"/>
</dbReference>
<dbReference type="Proteomes" id="UP000614469">
    <property type="component" value="Unassembled WGS sequence"/>
</dbReference>
<evidence type="ECO:0000313" key="3">
    <source>
        <dbReference type="Proteomes" id="UP000614469"/>
    </source>
</evidence>
<comment type="caution">
    <text evidence="2">The sequence shown here is derived from an EMBL/GenBank/DDBJ whole genome shotgun (WGS) entry which is preliminary data.</text>
</comment>
<evidence type="ECO:0000313" key="2">
    <source>
        <dbReference type="EMBL" id="MBC8336412.1"/>
    </source>
</evidence>
<proteinExistence type="predicted"/>
<keyword evidence="1" id="KW-1133">Transmembrane helix</keyword>
<feature type="transmembrane region" description="Helical" evidence="1">
    <location>
        <begin position="32"/>
        <end position="51"/>
    </location>
</feature>
<gene>
    <name evidence="2" type="ORF">H8E29_14195</name>
</gene>